<keyword evidence="12" id="KW-1185">Reference proteome</keyword>
<dbReference type="Gene3D" id="3.60.21.10">
    <property type="match status" value="1"/>
</dbReference>
<dbReference type="PANTHER" id="PTHR11668">
    <property type="entry name" value="SERINE/THREONINE PROTEIN PHOSPHATASE"/>
    <property type="match status" value="1"/>
</dbReference>
<keyword evidence="3 8" id="KW-0378">Hydrolase</keyword>
<dbReference type="Proteomes" id="UP001470230">
    <property type="component" value="Unassembled WGS sequence"/>
</dbReference>
<keyword evidence="4" id="KW-0904">Protein phosphatase</keyword>
<dbReference type="EC" id="3.1.3.16" evidence="8"/>
<dbReference type="InterPro" id="IPR004843">
    <property type="entry name" value="Calcineurin-like_PHP"/>
</dbReference>
<comment type="catalytic activity">
    <reaction evidence="7 8">
        <text>O-phospho-L-threonyl-[protein] + H2O = L-threonyl-[protein] + phosphate</text>
        <dbReference type="Rhea" id="RHEA:47004"/>
        <dbReference type="Rhea" id="RHEA-COMP:11060"/>
        <dbReference type="Rhea" id="RHEA-COMP:11605"/>
        <dbReference type="ChEBI" id="CHEBI:15377"/>
        <dbReference type="ChEBI" id="CHEBI:30013"/>
        <dbReference type="ChEBI" id="CHEBI:43474"/>
        <dbReference type="ChEBI" id="CHEBI:61977"/>
        <dbReference type="EC" id="3.1.3.16"/>
    </reaction>
</comment>
<evidence type="ECO:0000256" key="9">
    <source>
        <dbReference type="SAM" id="MobiDB-lite"/>
    </source>
</evidence>
<evidence type="ECO:0000256" key="3">
    <source>
        <dbReference type="ARBA" id="ARBA00022801"/>
    </source>
</evidence>
<accession>A0ABR2KKE1</accession>
<dbReference type="InterPro" id="IPR006186">
    <property type="entry name" value="Ser/Thr-sp_prot-phosphatase"/>
</dbReference>
<evidence type="ECO:0000256" key="6">
    <source>
        <dbReference type="ARBA" id="ARBA00047761"/>
    </source>
</evidence>
<dbReference type="InterPro" id="IPR029052">
    <property type="entry name" value="Metallo-depent_PP-like"/>
</dbReference>
<feature type="region of interest" description="Disordered" evidence="9">
    <location>
        <begin position="313"/>
        <end position="337"/>
    </location>
</feature>
<comment type="cofactor">
    <cofactor evidence="1">
        <name>Mn(2+)</name>
        <dbReference type="ChEBI" id="CHEBI:29035"/>
    </cofactor>
</comment>
<evidence type="ECO:0000256" key="4">
    <source>
        <dbReference type="ARBA" id="ARBA00022912"/>
    </source>
</evidence>
<dbReference type="SUPFAM" id="SSF56300">
    <property type="entry name" value="Metallo-dependent phosphatases"/>
    <property type="match status" value="1"/>
</dbReference>
<dbReference type="EMBL" id="JAPFFF010000004">
    <property type="protein sequence ID" value="KAK8891551.1"/>
    <property type="molecule type" value="Genomic_DNA"/>
</dbReference>
<protein>
    <recommendedName>
        <fullName evidence="8">Serine/threonine-protein phosphatase</fullName>
        <ecNumber evidence="8">3.1.3.16</ecNumber>
    </recommendedName>
</protein>
<proteinExistence type="inferred from homology"/>
<keyword evidence="2" id="KW-0479">Metal-binding</keyword>
<dbReference type="CDD" id="cd00144">
    <property type="entry name" value="MPP_PPP_family"/>
    <property type="match status" value="1"/>
</dbReference>
<dbReference type="PANTHER" id="PTHR11668:SF300">
    <property type="entry name" value="SERINE_THREONINE-PROTEIN PHOSPHATASE"/>
    <property type="match status" value="1"/>
</dbReference>
<dbReference type="InterPro" id="IPR050341">
    <property type="entry name" value="PP1_catalytic_subunit"/>
</dbReference>
<evidence type="ECO:0000256" key="2">
    <source>
        <dbReference type="ARBA" id="ARBA00022723"/>
    </source>
</evidence>
<evidence type="ECO:0000313" key="12">
    <source>
        <dbReference type="Proteomes" id="UP001470230"/>
    </source>
</evidence>
<feature type="compositionally biased region" description="Low complexity" evidence="9">
    <location>
        <begin position="318"/>
        <end position="328"/>
    </location>
</feature>
<organism evidence="11 12">
    <name type="scientific">Tritrichomonas musculus</name>
    <dbReference type="NCBI Taxonomy" id="1915356"/>
    <lineage>
        <taxon>Eukaryota</taxon>
        <taxon>Metamonada</taxon>
        <taxon>Parabasalia</taxon>
        <taxon>Tritrichomonadida</taxon>
        <taxon>Tritrichomonadidae</taxon>
        <taxon>Tritrichomonas</taxon>
    </lineage>
</organism>
<dbReference type="PRINTS" id="PR00114">
    <property type="entry name" value="STPHPHTASE"/>
</dbReference>
<reference evidence="11 12" key="1">
    <citation type="submission" date="2024-04" db="EMBL/GenBank/DDBJ databases">
        <title>Tritrichomonas musculus Genome.</title>
        <authorList>
            <person name="Alves-Ferreira E."/>
            <person name="Grigg M."/>
            <person name="Lorenzi H."/>
            <person name="Galac M."/>
        </authorList>
    </citation>
    <scope>NUCLEOTIDE SEQUENCE [LARGE SCALE GENOMIC DNA]</scope>
    <source>
        <strain evidence="11 12">EAF2021</strain>
    </source>
</reference>
<keyword evidence="5" id="KW-0464">Manganese</keyword>
<dbReference type="SMART" id="SM00156">
    <property type="entry name" value="PP2Ac"/>
    <property type="match status" value="1"/>
</dbReference>
<evidence type="ECO:0000259" key="10">
    <source>
        <dbReference type="PROSITE" id="PS00125"/>
    </source>
</evidence>
<evidence type="ECO:0000256" key="8">
    <source>
        <dbReference type="RuleBase" id="RU004273"/>
    </source>
</evidence>
<comment type="caution">
    <text evidence="11">The sequence shown here is derived from an EMBL/GenBank/DDBJ whole genome shotgun (WGS) entry which is preliminary data.</text>
</comment>
<dbReference type="Pfam" id="PF00149">
    <property type="entry name" value="Metallophos"/>
    <property type="match status" value="1"/>
</dbReference>
<sequence length="411" mass="46618">MNSIFTSLSFHSLIVIQMETSQIRQTILSILTSRMHGRNSQTSFQSDETIIKIIKTAQKILQSESSLLELHGNFTVVGDIHGNIDDLLRIFERRGYPPTTNYLFLGDYVDRGAHSPEVIILLLCLKILYPTSLYMIRGNHECESVTSVYGFKRDCSRRFGPSMYSDYNIPGIANKVYRKFMKCFMHLPYAAVINDAYFCVHGGISPYLKSLKDISELIKPMISADSELASDMVWSDPLESSKGFQPSDRGTGYFFNDKKLNVFLNENGLKKLIRSHESCMDGVDFPLDNCITIFSNTDYCGMNNRAAVLVIDQDSDESSSSPSVSNSSEEYDDSDDENTIIISESNNYENNCIKVERFDPLTDEDFEKRRVIIPEWMFTDITEKEVIKDDPCPISPQELLDALSGPPINLF</sequence>
<comment type="similarity">
    <text evidence="8">Belongs to the PPP phosphatase family.</text>
</comment>
<name>A0ABR2KKE1_9EUKA</name>
<gene>
    <name evidence="11" type="ORF">M9Y10_028764</name>
</gene>
<comment type="catalytic activity">
    <reaction evidence="6">
        <text>O-phospho-L-seryl-[protein] + H2O = L-seryl-[protein] + phosphate</text>
        <dbReference type="Rhea" id="RHEA:20629"/>
        <dbReference type="Rhea" id="RHEA-COMP:9863"/>
        <dbReference type="Rhea" id="RHEA-COMP:11604"/>
        <dbReference type="ChEBI" id="CHEBI:15377"/>
        <dbReference type="ChEBI" id="CHEBI:29999"/>
        <dbReference type="ChEBI" id="CHEBI:43474"/>
        <dbReference type="ChEBI" id="CHEBI:83421"/>
        <dbReference type="EC" id="3.1.3.16"/>
    </reaction>
</comment>
<feature type="domain" description="Serine/threonine specific protein phosphatases" evidence="10">
    <location>
        <begin position="136"/>
        <end position="141"/>
    </location>
</feature>
<evidence type="ECO:0000256" key="5">
    <source>
        <dbReference type="ARBA" id="ARBA00023211"/>
    </source>
</evidence>
<evidence type="ECO:0000256" key="7">
    <source>
        <dbReference type="ARBA" id="ARBA00048336"/>
    </source>
</evidence>
<evidence type="ECO:0000256" key="1">
    <source>
        <dbReference type="ARBA" id="ARBA00001936"/>
    </source>
</evidence>
<evidence type="ECO:0000313" key="11">
    <source>
        <dbReference type="EMBL" id="KAK8891551.1"/>
    </source>
</evidence>
<dbReference type="PROSITE" id="PS00125">
    <property type="entry name" value="SER_THR_PHOSPHATASE"/>
    <property type="match status" value="1"/>
</dbReference>